<keyword evidence="3" id="KW-1003">Cell membrane</keyword>
<keyword evidence="5 7" id="KW-1133">Transmembrane helix</keyword>
<gene>
    <name evidence="9" type="primary">ycjP_2</name>
    <name evidence="9" type="ORF">NCTC11564_00909</name>
</gene>
<evidence type="ECO:0000313" key="10">
    <source>
        <dbReference type="Proteomes" id="UP000254559"/>
    </source>
</evidence>
<dbReference type="InterPro" id="IPR035906">
    <property type="entry name" value="MetI-like_sf"/>
</dbReference>
<evidence type="ECO:0000256" key="4">
    <source>
        <dbReference type="ARBA" id="ARBA00022692"/>
    </source>
</evidence>
<feature type="domain" description="ABC transmembrane type-1" evidence="8">
    <location>
        <begin position="69"/>
        <end position="263"/>
    </location>
</feature>
<dbReference type="PANTHER" id="PTHR43744:SF3">
    <property type="entry name" value="LACTOSE TRANSPORT SYSTEM PERMEASE PROTEIN LACG"/>
    <property type="match status" value="1"/>
</dbReference>
<evidence type="ECO:0000313" key="9">
    <source>
        <dbReference type="EMBL" id="SUN63302.1"/>
    </source>
</evidence>
<dbReference type="InterPro" id="IPR000515">
    <property type="entry name" value="MetI-like"/>
</dbReference>
<dbReference type="Gene3D" id="1.10.3720.10">
    <property type="entry name" value="MetI-like"/>
    <property type="match status" value="1"/>
</dbReference>
<feature type="transmembrane region" description="Helical" evidence="7">
    <location>
        <begin position="187"/>
        <end position="208"/>
    </location>
</feature>
<dbReference type="AlphaFoldDB" id="A0A9X8T2X3"/>
<accession>A0A9X8T2X3</accession>
<feature type="transmembrane region" description="Helical" evidence="7">
    <location>
        <begin position="12"/>
        <end position="35"/>
    </location>
</feature>
<dbReference type="GO" id="GO:0005886">
    <property type="term" value="C:plasma membrane"/>
    <property type="evidence" value="ECO:0007669"/>
    <property type="project" value="UniProtKB-SubCell"/>
</dbReference>
<keyword evidence="4 7" id="KW-0812">Transmembrane</keyword>
<evidence type="ECO:0000256" key="6">
    <source>
        <dbReference type="ARBA" id="ARBA00023136"/>
    </source>
</evidence>
<proteinExistence type="inferred from homology"/>
<evidence type="ECO:0000256" key="7">
    <source>
        <dbReference type="RuleBase" id="RU363032"/>
    </source>
</evidence>
<feature type="transmembrane region" description="Helical" evidence="7">
    <location>
        <begin position="138"/>
        <end position="160"/>
    </location>
</feature>
<dbReference type="RefSeq" id="WP_181877647.1">
    <property type="nucleotide sequence ID" value="NZ_UHFO01000001.1"/>
</dbReference>
<name>A0A9X8T2X3_STREQ</name>
<dbReference type="PROSITE" id="PS50928">
    <property type="entry name" value="ABC_TM1"/>
    <property type="match status" value="1"/>
</dbReference>
<dbReference type="GO" id="GO:0055085">
    <property type="term" value="P:transmembrane transport"/>
    <property type="evidence" value="ECO:0007669"/>
    <property type="project" value="InterPro"/>
</dbReference>
<dbReference type="PANTHER" id="PTHR43744">
    <property type="entry name" value="ABC TRANSPORTER PERMEASE PROTEIN MG189-RELATED-RELATED"/>
    <property type="match status" value="1"/>
</dbReference>
<protein>
    <submittedName>
        <fullName evidence="9">Sugar ABC transporter permease</fullName>
    </submittedName>
</protein>
<dbReference type="Proteomes" id="UP000254559">
    <property type="component" value="Unassembled WGS sequence"/>
</dbReference>
<evidence type="ECO:0000256" key="1">
    <source>
        <dbReference type="ARBA" id="ARBA00004651"/>
    </source>
</evidence>
<evidence type="ECO:0000256" key="2">
    <source>
        <dbReference type="ARBA" id="ARBA00022448"/>
    </source>
</evidence>
<dbReference type="CDD" id="cd06261">
    <property type="entry name" value="TM_PBP2"/>
    <property type="match status" value="1"/>
</dbReference>
<comment type="subcellular location">
    <subcellularLocation>
        <location evidence="1 7">Cell membrane</location>
        <topology evidence="1 7">Multi-pass membrane protein</topology>
    </subcellularLocation>
</comment>
<dbReference type="SUPFAM" id="SSF161098">
    <property type="entry name" value="MetI-like"/>
    <property type="match status" value="1"/>
</dbReference>
<evidence type="ECO:0000259" key="8">
    <source>
        <dbReference type="PROSITE" id="PS50928"/>
    </source>
</evidence>
<feature type="transmembrane region" description="Helical" evidence="7">
    <location>
        <begin position="103"/>
        <end position="126"/>
    </location>
</feature>
<dbReference type="EMBL" id="UHFO01000001">
    <property type="protein sequence ID" value="SUN63302.1"/>
    <property type="molecule type" value="Genomic_DNA"/>
</dbReference>
<comment type="caution">
    <text evidence="9">The sequence shown here is derived from an EMBL/GenBank/DDBJ whole genome shotgun (WGS) entry which is preliminary data.</text>
</comment>
<dbReference type="Pfam" id="PF00528">
    <property type="entry name" value="BPD_transp_1"/>
    <property type="match status" value="1"/>
</dbReference>
<comment type="similarity">
    <text evidence="7">Belongs to the binding-protein-dependent transport system permease family.</text>
</comment>
<evidence type="ECO:0000256" key="3">
    <source>
        <dbReference type="ARBA" id="ARBA00022475"/>
    </source>
</evidence>
<keyword evidence="6 7" id="KW-0472">Membrane</keyword>
<feature type="transmembrane region" description="Helical" evidence="7">
    <location>
        <begin position="246"/>
        <end position="263"/>
    </location>
</feature>
<sequence length="277" mass="31446">MMKSKKQNNILAYIVLILGILLMFIPLAVTIISSFKTTKGITGNFFGLPEEWTFSNYERLFNDGIIQYFLNSAFLTVFSVGLIILVIPMAAFAIARHMDCKKVFAIMYTMLILGMFVPFQVIMLPMAKLMSNLGMTNLVGLTILYLTYAIPQTLFLYVGYIKTIVPTEMDEAASIDGASKFMMYRKIIFPLMKPMHATVLIINALWVWNDFLMPLLVLNRDSSTWTMPLFQYNYQGQYFSDYGPSFASYVVGIIPILIVYLIFQKNIISGMTSGSVK</sequence>
<keyword evidence="2 7" id="KW-0813">Transport</keyword>
<reference evidence="9 10" key="1">
    <citation type="submission" date="2018-06" db="EMBL/GenBank/DDBJ databases">
        <authorList>
            <consortium name="Pathogen Informatics"/>
            <person name="Doyle S."/>
        </authorList>
    </citation>
    <scope>NUCLEOTIDE SEQUENCE [LARGE SCALE GENOMIC DNA]</scope>
    <source>
        <strain evidence="9 10">NCTC11564</strain>
    </source>
</reference>
<organism evidence="9 10">
    <name type="scientific">Streptococcus dysgalactiae subsp. equisimilis</name>
    <name type="common">Streptococcus equisimilis</name>
    <dbReference type="NCBI Taxonomy" id="119602"/>
    <lineage>
        <taxon>Bacteria</taxon>
        <taxon>Bacillati</taxon>
        <taxon>Bacillota</taxon>
        <taxon>Bacilli</taxon>
        <taxon>Lactobacillales</taxon>
        <taxon>Streptococcaceae</taxon>
        <taxon>Streptococcus</taxon>
    </lineage>
</organism>
<evidence type="ECO:0000256" key="5">
    <source>
        <dbReference type="ARBA" id="ARBA00022989"/>
    </source>
</evidence>
<feature type="transmembrane region" description="Helical" evidence="7">
    <location>
        <begin position="65"/>
        <end position="91"/>
    </location>
</feature>